<evidence type="ECO:0000256" key="1">
    <source>
        <dbReference type="SAM" id="Phobius"/>
    </source>
</evidence>
<sequence>MPSSRPRIRLRLDYAPPFSAFTFFFFLLPYQNSVLRICRYRRRGRLRLPAYASPASSPPLSPFPRFLTHQSSYSIRSFLPSLTLPSPSPTRNLSPSPPLRFPPRPYVLPFVFNTHTPRTLPPHLLSSRAHLCSLFPFLPFSSSILSCAPLSSLTLAQLRPIDLTTQQNERPQAREGRRDAGKVLSLFPGQFVALGFLRLSSLPFLFEAWMDGRSAEEWLRTRLAFGPRTAVGDRVGGLLDLCACLQAFGGCRARGCMQTNATAIHGGRLLCLRLHRRLEVLICPCWLRRQVEGGSRRLGMGEPLLVIWIFFEDSIRFDLFSSRVAGYFLDLPDDSPIRYSSNFRTNFSTILGRITPRLNRRRRHPLHLHI</sequence>
<protein>
    <submittedName>
        <fullName evidence="2">Uncharacterized protein</fullName>
    </submittedName>
</protein>
<keyword evidence="3" id="KW-1185">Reference proteome</keyword>
<reference evidence="2 3" key="1">
    <citation type="journal article" date="2024" name="J Genomics">
        <title>Draft genome sequencing and assembly of Favolaschia claudopus CIRM-BRFM 2984 isolated from oak limbs.</title>
        <authorList>
            <person name="Navarro D."/>
            <person name="Drula E."/>
            <person name="Chaduli D."/>
            <person name="Cazenave R."/>
            <person name="Ahrendt S."/>
            <person name="Wang J."/>
            <person name="Lipzen A."/>
            <person name="Daum C."/>
            <person name="Barry K."/>
            <person name="Grigoriev I.V."/>
            <person name="Favel A."/>
            <person name="Rosso M.N."/>
            <person name="Martin F."/>
        </authorList>
    </citation>
    <scope>NUCLEOTIDE SEQUENCE [LARGE SCALE GENOMIC DNA]</scope>
    <source>
        <strain evidence="2 3">CIRM-BRFM 2984</strain>
    </source>
</reference>
<accession>A0AAW0BND5</accession>
<dbReference type="AlphaFoldDB" id="A0AAW0BND5"/>
<proteinExistence type="predicted"/>
<gene>
    <name evidence="2" type="ORF">R3P38DRAFT_3520909</name>
</gene>
<keyword evidence="1" id="KW-0472">Membrane</keyword>
<name>A0AAW0BND5_9AGAR</name>
<comment type="caution">
    <text evidence="2">The sequence shown here is derived from an EMBL/GenBank/DDBJ whole genome shotgun (WGS) entry which is preliminary data.</text>
</comment>
<keyword evidence="1" id="KW-0812">Transmembrane</keyword>
<feature type="transmembrane region" description="Helical" evidence="1">
    <location>
        <begin position="12"/>
        <end position="30"/>
    </location>
</feature>
<dbReference type="EMBL" id="JAWWNJ010000029">
    <property type="protein sequence ID" value="KAK7027770.1"/>
    <property type="molecule type" value="Genomic_DNA"/>
</dbReference>
<evidence type="ECO:0000313" key="2">
    <source>
        <dbReference type="EMBL" id="KAK7027770.1"/>
    </source>
</evidence>
<evidence type="ECO:0000313" key="3">
    <source>
        <dbReference type="Proteomes" id="UP001362999"/>
    </source>
</evidence>
<dbReference type="Proteomes" id="UP001362999">
    <property type="component" value="Unassembled WGS sequence"/>
</dbReference>
<organism evidence="2 3">
    <name type="scientific">Favolaschia claudopus</name>
    <dbReference type="NCBI Taxonomy" id="2862362"/>
    <lineage>
        <taxon>Eukaryota</taxon>
        <taxon>Fungi</taxon>
        <taxon>Dikarya</taxon>
        <taxon>Basidiomycota</taxon>
        <taxon>Agaricomycotina</taxon>
        <taxon>Agaricomycetes</taxon>
        <taxon>Agaricomycetidae</taxon>
        <taxon>Agaricales</taxon>
        <taxon>Marasmiineae</taxon>
        <taxon>Mycenaceae</taxon>
        <taxon>Favolaschia</taxon>
    </lineage>
</organism>
<keyword evidence="1" id="KW-1133">Transmembrane helix</keyword>